<keyword evidence="4 9" id="KW-0547">Nucleotide-binding</keyword>
<comment type="function">
    <text evidence="9">Involved in the biosynthesis of the central metabolite phospho-alpha-D-ribosyl-1-pyrophosphate (PRPP) via the transfer of pyrophosphoryl group from ATP to 1-hydroxyl of ribose-5-phosphate (Rib-5-P).</text>
</comment>
<evidence type="ECO:0000256" key="4">
    <source>
        <dbReference type="ARBA" id="ARBA00022741"/>
    </source>
</evidence>
<dbReference type="FunFam" id="3.40.50.2020:FF:000007">
    <property type="entry name" value="Ribose-phosphate pyrophosphokinase"/>
    <property type="match status" value="1"/>
</dbReference>
<feature type="binding site" evidence="9">
    <location>
        <position position="138"/>
    </location>
    <ligand>
        <name>Mg(2+)</name>
        <dbReference type="ChEBI" id="CHEBI:18420"/>
    </ligand>
</feature>
<dbReference type="InterPro" id="IPR005946">
    <property type="entry name" value="Rib-P_diPkinase"/>
</dbReference>
<evidence type="ECO:0000256" key="1">
    <source>
        <dbReference type="ARBA" id="ARBA00022679"/>
    </source>
</evidence>
<evidence type="ECO:0000256" key="9">
    <source>
        <dbReference type="HAMAP-Rule" id="MF_00583"/>
    </source>
</evidence>
<evidence type="ECO:0000256" key="8">
    <source>
        <dbReference type="ARBA" id="ARBA00049535"/>
    </source>
</evidence>
<name>A0A345DNY6_9MOLU</name>
<dbReference type="CDD" id="cd06223">
    <property type="entry name" value="PRTases_typeI"/>
    <property type="match status" value="1"/>
</dbReference>
<feature type="active site" evidence="9">
    <location>
        <position position="208"/>
    </location>
</feature>
<feature type="domain" description="Ribose-phosphate pyrophosphokinase N-terminal" evidence="10">
    <location>
        <begin position="14"/>
        <end position="128"/>
    </location>
</feature>
<dbReference type="Pfam" id="PF14572">
    <property type="entry name" value="Pribosyl_synth"/>
    <property type="match status" value="1"/>
</dbReference>
<feature type="binding site" evidence="9">
    <location>
        <position position="210"/>
    </location>
    <ligand>
        <name>D-ribose 5-phosphate</name>
        <dbReference type="ChEBI" id="CHEBI:78346"/>
    </ligand>
</feature>
<feature type="binding site" evidence="9">
    <location>
        <position position="234"/>
    </location>
    <ligand>
        <name>D-ribose 5-phosphate</name>
        <dbReference type="ChEBI" id="CHEBI:78346"/>
    </ligand>
</feature>
<feature type="binding site" evidence="9">
    <location>
        <begin position="238"/>
        <end position="242"/>
    </location>
    <ligand>
        <name>D-ribose 5-phosphate</name>
        <dbReference type="ChEBI" id="CHEBI:78346"/>
    </ligand>
</feature>
<dbReference type="HAMAP" id="MF_00583_B">
    <property type="entry name" value="RibP_PPkinase_B"/>
    <property type="match status" value="1"/>
</dbReference>
<comment type="pathway">
    <text evidence="9">Metabolic intermediate biosynthesis; 5-phospho-alpha-D-ribose 1-diphosphate biosynthesis; 5-phospho-alpha-D-ribose 1-diphosphate from D-ribose 5-phosphate (route I): step 1/1.</text>
</comment>
<feature type="binding site" evidence="9">
    <location>
        <begin position="104"/>
        <end position="105"/>
    </location>
    <ligand>
        <name>ATP</name>
        <dbReference type="ChEBI" id="CHEBI:30616"/>
    </ligand>
</feature>
<keyword evidence="12" id="KW-1185">Reference proteome</keyword>
<dbReference type="GO" id="GO:0002189">
    <property type="term" value="C:ribose phosphate diphosphokinase complex"/>
    <property type="evidence" value="ECO:0007669"/>
    <property type="project" value="TreeGrafter"/>
</dbReference>
<dbReference type="PANTHER" id="PTHR10210:SF41">
    <property type="entry name" value="RIBOSE-PHOSPHATE PYROPHOSPHOKINASE 1, CHLOROPLASTIC"/>
    <property type="match status" value="1"/>
</dbReference>
<dbReference type="InterPro" id="IPR037515">
    <property type="entry name" value="Rib-P_diPkinase_bac"/>
</dbReference>
<comment type="catalytic activity">
    <reaction evidence="8 9">
        <text>D-ribose 5-phosphate + ATP = 5-phospho-alpha-D-ribose 1-diphosphate + AMP + H(+)</text>
        <dbReference type="Rhea" id="RHEA:15609"/>
        <dbReference type="ChEBI" id="CHEBI:15378"/>
        <dbReference type="ChEBI" id="CHEBI:30616"/>
        <dbReference type="ChEBI" id="CHEBI:58017"/>
        <dbReference type="ChEBI" id="CHEBI:78346"/>
        <dbReference type="ChEBI" id="CHEBI:456215"/>
        <dbReference type="EC" id="2.7.6.1"/>
    </reaction>
</comment>
<reference evidence="12" key="1">
    <citation type="submission" date="2018-07" db="EMBL/GenBank/DDBJ databases">
        <title>Complete Genome Sequence of Spiroplasma phoeniceum.</title>
        <authorList>
            <person name="Davis R.E."/>
            <person name="Shao J.Y."/>
            <person name="Zhao Y."/>
            <person name="Silver A."/>
            <person name="Stump z."/>
            <person name="Gasparich G."/>
        </authorList>
    </citation>
    <scope>NUCLEOTIDE SEQUENCE [LARGE SCALE GENOMIC DNA]</scope>
    <source>
        <strain evidence="12">P40</strain>
    </source>
</reference>
<dbReference type="AlphaFoldDB" id="A0A345DNY6"/>
<dbReference type="EC" id="2.7.6.1" evidence="9"/>
<dbReference type="GO" id="GO:0000287">
    <property type="term" value="F:magnesium ion binding"/>
    <property type="evidence" value="ECO:0007669"/>
    <property type="project" value="UniProtKB-UniRule"/>
</dbReference>
<dbReference type="SUPFAM" id="SSF53271">
    <property type="entry name" value="PRTase-like"/>
    <property type="match status" value="1"/>
</dbReference>
<organism evidence="11 12">
    <name type="scientific">Spiroplasma phoeniceum P40</name>
    <dbReference type="NCBI Taxonomy" id="1276259"/>
    <lineage>
        <taxon>Bacteria</taxon>
        <taxon>Bacillati</taxon>
        <taxon>Mycoplasmatota</taxon>
        <taxon>Mollicutes</taxon>
        <taxon>Entomoplasmatales</taxon>
        <taxon>Spiroplasmataceae</taxon>
        <taxon>Spiroplasma</taxon>
    </lineage>
</organism>
<comment type="cofactor">
    <cofactor evidence="9">
        <name>Mg(2+)</name>
        <dbReference type="ChEBI" id="CHEBI:18420"/>
    </cofactor>
    <text evidence="9">Binds 2 Mg(2+) ions per subunit.</text>
</comment>
<evidence type="ECO:0000256" key="3">
    <source>
        <dbReference type="ARBA" id="ARBA00022727"/>
    </source>
</evidence>
<dbReference type="Gene3D" id="3.40.50.2020">
    <property type="match status" value="2"/>
</dbReference>
<evidence type="ECO:0000256" key="7">
    <source>
        <dbReference type="ARBA" id="ARBA00022842"/>
    </source>
</evidence>
<dbReference type="GO" id="GO:0006164">
    <property type="term" value="P:purine nucleotide biosynthetic process"/>
    <property type="evidence" value="ECO:0007669"/>
    <property type="project" value="TreeGrafter"/>
</dbReference>
<evidence type="ECO:0000313" key="11">
    <source>
        <dbReference type="EMBL" id="AXF95924.1"/>
    </source>
</evidence>
<keyword evidence="2 9" id="KW-0479">Metal-binding</keyword>
<dbReference type="InterPro" id="IPR000842">
    <property type="entry name" value="PRib_PP_synth_CS"/>
</dbReference>
<keyword evidence="9" id="KW-0963">Cytoplasm</keyword>
<evidence type="ECO:0000313" key="12">
    <source>
        <dbReference type="Proteomes" id="UP000253689"/>
    </source>
</evidence>
<feature type="binding site" evidence="9">
    <location>
        <begin position="45"/>
        <end position="47"/>
    </location>
    <ligand>
        <name>ATP</name>
        <dbReference type="ChEBI" id="CHEBI:30616"/>
    </ligand>
</feature>
<dbReference type="NCBIfam" id="TIGR01251">
    <property type="entry name" value="ribP_PPkin"/>
    <property type="match status" value="1"/>
</dbReference>
<comment type="similarity">
    <text evidence="9">Belongs to the ribose-phosphate pyrophosphokinase family. Class I subfamily.</text>
</comment>
<dbReference type="EMBL" id="CP031088">
    <property type="protein sequence ID" value="AXF95924.1"/>
    <property type="molecule type" value="Genomic_DNA"/>
</dbReference>
<keyword evidence="6 9" id="KW-0067">ATP-binding</keyword>
<dbReference type="GO" id="GO:0009156">
    <property type="term" value="P:ribonucleoside monophosphate biosynthetic process"/>
    <property type="evidence" value="ECO:0007669"/>
    <property type="project" value="InterPro"/>
</dbReference>
<dbReference type="GO" id="GO:0016301">
    <property type="term" value="F:kinase activity"/>
    <property type="evidence" value="ECO:0007669"/>
    <property type="project" value="UniProtKB-KW"/>
</dbReference>
<dbReference type="PROSITE" id="PS00114">
    <property type="entry name" value="PRPP_SYNTHASE"/>
    <property type="match status" value="1"/>
</dbReference>
<protein>
    <recommendedName>
        <fullName evidence="9">Ribose-phosphate pyrophosphokinase</fullName>
        <shortName evidence="9">RPPK</shortName>
        <ecNumber evidence="9">2.7.6.1</ecNumber>
    </recommendedName>
    <alternativeName>
        <fullName evidence="9">5-phospho-D-ribosyl alpha-1-diphosphate synthase</fullName>
    </alternativeName>
    <alternativeName>
        <fullName evidence="9">Phosphoribosyl diphosphate synthase</fullName>
    </alternativeName>
    <alternativeName>
        <fullName evidence="9">Phosphoribosyl pyrophosphate synthase</fullName>
        <shortName evidence="9">P-Rib-PP synthase</shortName>
        <shortName evidence="9">PRPP synthase</shortName>
        <shortName evidence="9">PRPPase</shortName>
    </alternativeName>
</protein>
<comment type="subunit">
    <text evidence="9">Homohexamer.</text>
</comment>
<evidence type="ECO:0000256" key="6">
    <source>
        <dbReference type="ARBA" id="ARBA00022840"/>
    </source>
</evidence>
<evidence type="ECO:0000256" key="5">
    <source>
        <dbReference type="ARBA" id="ARBA00022777"/>
    </source>
</evidence>
<dbReference type="NCBIfam" id="NF002320">
    <property type="entry name" value="PRK01259.1"/>
    <property type="match status" value="1"/>
</dbReference>
<accession>A0A345DNY6</accession>
<dbReference type="Proteomes" id="UP000253689">
    <property type="component" value="Chromosome"/>
</dbReference>
<dbReference type="Pfam" id="PF13793">
    <property type="entry name" value="Pribosyltran_N"/>
    <property type="match status" value="1"/>
</dbReference>
<comment type="subcellular location">
    <subcellularLocation>
        <location evidence="9">Cytoplasm</location>
    </subcellularLocation>
</comment>
<dbReference type="UniPathway" id="UPA00087">
    <property type="reaction ID" value="UER00172"/>
</dbReference>
<dbReference type="InterPro" id="IPR029057">
    <property type="entry name" value="PRTase-like"/>
</dbReference>
<dbReference type="KEGG" id="sphh:SDAV_00944"/>
<proteinExistence type="inferred from homology"/>
<evidence type="ECO:0000259" key="10">
    <source>
        <dbReference type="Pfam" id="PF13793"/>
    </source>
</evidence>
<keyword evidence="7 9" id="KW-0460">Magnesium</keyword>
<keyword evidence="5 9" id="KW-0418">Kinase</keyword>
<dbReference type="GO" id="GO:0005524">
    <property type="term" value="F:ATP binding"/>
    <property type="evidence" value="ECO:0007669"/>
    <property type="project" value="UniProtKB-KW"/>
</dbReference>
<dbReference type="SMART" id="SM01400">
    <property type="entry name" value="Pribosyltran_N"/>
    <property type="match status" value="1"/>
</dbReference>
<keyword evidence="1 9" id="KW-0808">Transferase</keyword>
<dbReference type="GO" id="GO:0004749">
    <property type="term" value="F:ribose phosphate diphosphokinase activity"/>
    <property type="evidence" value="ECO:0007669"/>
    <property type="project" value="UniProtKB-UniRule"/>
</dbReference>
<dbReference type="InterPro" id="IPR000836">
    <property type="entry name" value="PRTase_dom"/>
</dbReference>
<feature type="binding site" evidence="9">
    <location>
        <position position="182"/>
    </location>
    <ligand>
        <name>Mg(2+)</name>
        <dbReference type="ChEBI" id="CHEBI:18420"/>
    </ligand>
</feature>
<keyword evidence="3 9" id="KW-0545">Nucleotide biosynthesis</keyword>
<dbReference type="InterPro" id="IPR029099">
    <property type="entry name" value="Pribosyltran_N"/>
</dbReference>
<dbReference type="GO" id="GO:0005737">
    <property type="term" value="C:cytoplasm"/>
    <property type="evidence" value="ECO:0007669"/>
    <property type="project" value="UniProtKB-SubCell"/>
</dbReference>
<sequence>MFRGGLMEEKSFSIYGLSAGIKLAHEICKILGVTRQEMETVLFADGEILVRAMNSVRGKDVYIIQSTSWPVNENLMELLIAIDALKRGSAQSINVIIPYFGYARQDRKARGRQPITCKLVANMLTTAGATRVMTVDLHSPQSMGFFDVPVDDLRSTQELVRTIVRKIEEDHLKEEITIVSPDHGGLVRARDVANRLGNLAGNIAVIDKRRPKPNVSEVQFILGDVKDRICFIVDDMIDTAGTICNAAKALKQHGAKAVYLLSCHGVFSPPAKERLTELINDGTVKKVIVTNTIDINQDRLFDGLEVISIADLISQMIRAMIEKRSLSDVYSKCNEQIKKIIEKIKK</sequence>
<dbReference type="GO" id="GO:0006015">
    <property type="term" value="P:5-phosphoribose 1-diphosphate biosynthetic process"/>
    <property type="evidence" value="ECO:0007669"/>
    <property type="project" value="UniProtKB-UniRule"/>
</dbReference>
<evidence type="ECO:0000256" key="2">
    <source>
        <dbReference type="ARBA" id="ARBA00022723"/>
    </source>
</evidence>
<gene>
    <name evidence="9" type="primary">prs</name>
    <name evidence="11" type="ORF">SDAV_00944</name>
</gene>
<dbReference type="PANTHER" id="PTHR10210">
    <property type="entry name" value="RIBOSE-PHOSPHATE DIPHOSPHOKINASE FAMILY MEMBER"/>
    <property type="match status" value="1"/>
</dbReference>